<sequence length="350" mass="37657">MASSYNRKSASSGSRRASSPSRARGASRTPAPRSSSVRPASSSGYRVIPGGQLPKRRNAEYGRVQPRPQARPPLSSVRVGDLDRAERNARAQRTYRRHLVRLSIAGALLLALVAGGAALYASDVFSIESVQVSGVEHLTATEMTELAAVPADTTLLRVDTGAIRDRLLKDAWVECVEVRRVFPHTLELAVTERTVAAVVEVPTENAESTQDWAIASDGMWLMPIPDKDSEAGKSISPKVYEDAESVLRIAEVPYGTNPAVGAYCTDASVSNALSIVAGMTTDLAGQVRAVAATETESTTLTLESGVEIVFGSAENIRDKERVCLKIMEEHPDVVYINVRVVDSPTWRSPS</sequence>
<keyword evidence="2" id="KW-1003">Cell membrane</keyword>
<accession>A0A2K2U4N0</accession>
<dbReference type="Pfam" id="PF08478">
    <property type="entry name" value="POTRA_1"/>
    <property type="match status" value="1"/>
</dbReference>
<dbReference type="RefSeq" id="WP_103262947.1">
    <property type="nucleotide sequence ID" value="NZ_PPEL01000038.1"/>
</dbReference>
<dbReference type="AlphaFoldDB" id="A0A2K2U4N0"/>
<dbReference type="GO" id="GO:0005886">
    <property type="term" value="C:plasma membrane"/>
    <property type="evidence" value="ECO:0007669"/>
    <property type="project" value="TreeGrafter"/>
</dbReference>
<comment type="caution">
    <text evidence="11">The sequence shown here is derived from an EMBL/GenBank/DDBJ whole genome shotgun (WGS) entry which is preliminary data.</text>
</comment>
<comment type="subcellular location">
    <subcellularLocation>
        <location evidence="1">Membrane</location>
    </subcellularLocation>
</comment>
<feature type="region of interest" description="Disordered" evidence="8">
    <location>
        <begin position="1"/>
        <end position="85"/>
    </location>
</feature>
<keyword evidence="3 11" id="KW-0132">Cell division</keyword>
<evidence type="ECO:0000256" key="3">
    <source>
        <dbReference type="ARBA" id="ARBA00022618"/>
    </source>
</evidence>
<evidence type="ECO:0000259" key="10">
    <source>
        <dbReference type="PROSITE" id="PS51779"/>
    </source>
</evidence>
<dbReference type="EMBL" id="PPEL01000038">
    <property type="protein sequence ID" value="PNV65276.1"/>
    <property type="molecule type" value="Genomic_DNA"/>
</dbReference>
<evidence type="ECO:0000256" key="6">
    <source>
        <dbReference type="ARBA" id="ARBA00023136"/>
    </source>
</evidence>
<feature type="compositionally biased region" description="Low complexity" evidence="8">
    <location>
        <begin position="9"/>
        <end position="44"/>
    </location>
</feature>
<keyword evidence="5 9" id="KW-1133">Transmembrane helix</keyword>
<gene>
    <name evidence="11" type="ORF">C2L80_07425</name>
</gene>
<keyword evidence="4 9" id="KW-0812">Transmembrane</keyword>
<dbReference type="InterPro" id="IPR050487">
    <property type="entry name" value="FtsQ_DivIB"/>
</dbReference>
<evidence type="ECO:0000313" key="11">
    <source>
        <dbReference type="EMBL" id="PNV65276.1"/>
    </source>
</evidence>
<evidence type="ECO:0000313" key="12">
    <source>
        <dbReference type="Proteomes" id="UP000236488"/>
    </source>
</evidence>
<feature type="transmembrane region" description="Helical" evidence="9">
    <location>
        <begin position="99"/>
        <end position="121"/>
    </location>
</feature>
<reference evidence="11 12" key="1">
    <citation type="journal article" date="2018" name="Int. J. Syst. Evol. Microbiol.">
        <title>Rubneribacter badeniensis gen. nov., sp. nov. and Enteroscipio rubneri gen. nov., sp. nov., new members of the Eggerthellaceae isolated from human faeces.</title>
        <authorList>
            <person name="Danylec N."/>
            <person name="Gobl A."/>
            <person name="Stoll D.A."/>
            <person name="Hetzer B."/>
            <person name="Kulling S.E."/>
            <person name="Huch M."/>
        </authorList>
    </citation>
    <scope>NUCLEOTIDE SEQUENCE [LARGE SCALE GENOMIC DNA]</scope>
    <source>
        <strain evidence="11 12">ResAG-85</strain>
    </source>
</reference>
<dbReference type="Proteomes" id="UP000236488">
    <property type="component" value="Unassembled WGS sequence"/>
</dbReference>
<dbReference type="GO" id="GO:0051301">
    <property type="term" value="P:cell division"/>
    <property type="evidence" value="ECO:0007669"/>
    <property type="project" value="UniProtKB-KW"/>
</dbReference>
<dbReference type="PANTHER" id="PTHR37820:SF1">
    <property type="entry name" value="CELL DIVISION PROTEIN FTSQ"/>
    <property type="match status" value="1"/>
</dbReference>
<evidence type="ECO:0000256" key="9">
    <source>
        <dbReference type="SAM" id="Phobius"/>
    </source>
</evidence>
<dbReference type="InterPro" id="IPR013685">
    <property type="entry name" value="POTRA_FtsQ_type"/>
</dbReference>
<dbReference type="Gene3D" id="3.10.20.310">
    <property type="entry name" value="membrane protein fhac"/>
    <property type="match status" value="1"/>
</dbReference>
<keyword evidence="6 9" id="KW-0472">Membrane</keyword>
<evidence type="ECO:0000256" key="2">
    <source>
        <dbReference type="ARBA" id="ARBA00022475"/>
    </source>
</evidence>
<proteinExistence type="predicted"/>
<dbReference type="Pfam" id="PF03799">
    <property type="entry name" value="FtsQ_DivIB_C"/>
    <property type="match status" value="1"/>
</dbReference>
<feature type="domain" description="POTRA" evidence="10">
    <location>
        <begin position="125"/>
        <end position="193"/>
    </location>
</feature>
<dbReference type="InterPro" id="IPR005548">
    <property type="entry name" value="Cell_div_FtsQ/DivIB_C"/>
</dbReference>
<organism evidence="11 12">
    <name type="scientific">Rubneribacter badeniensis</name>
    <dbReference type="NCBI Taxonomy" id="2070688"/>
    <lineage>
        <taxon>Bacteria</taxon>
        <taxon>Bacillati</taxon>
        <taxon>Actinomycetota</taxon>
        <taxon>Coriobacteriia</taxon>
        <taxon>Eggerthellales</taxon>
        <taxon>Eggerthellaceae</taxon>
        <taxon>Rubneribacter</taxon>
    </lineage>
</organism>
<dbReference type="PANTHER" id="PTHR37820">
    <property type="entry name" value="CELL DIVISION PROTEIN DIVIB"/>
    <property type="match status" value="1"/>
</dbReference>
<dbReference type="InterPro" id="IPR034746">
    <property type="entry name" value="POTRA"/>
</dbReference>
<keyword evidence="12" id="KW-1185">Reference proteome</keyword>
<dbReference type="PROSITE" id="PS51779">
    <property type="entry name" value="POTRA"/>
    <property type="match status" value="1"/>
</dbReference>
<name>A0A2K2U4N0_9ACTN</name>
<evidence type="ECO:0000256" key="8">
    <source>
        <dbReference type="SAM" id="MobiDB-lite"/>
    </source>
</evidence>
<evidence type="ECO:0000256" key="7">
    <source>
        <dbReference type="ARBA" id="ARBA00023306"/>
    </source>
</evidence>
<protein>
    <submittedName>
        <fullName evidence="11">Cell division protein FtsQ</fullName>
    </submittedName>
</protein>
<evidence type="ECO:0000256" key="4">
    <source>
        <dbReference type="ARBA" id="ARBA00022692"/>
    </source>
</evidence>
<evidence type="ECO:0000256" key="5">
    <source>
        <dbReference type="ARBA" id="ARBA00022989"/>
    </source>
</evidence>
<keyword evidence="7" id="KW-0131">Cell cycle</keyword>
<evidence type="ECO:0000256" key="1">
    <source>
        <dbReference type="ARBA" id="ARBA00004370"/>
    </source>
</evidence>